<keyword evidence="1" id="KW-0472">Membrane</keyword>
<keyword evidence="1" id="KW-0812">Transmembrane</keyword>
<keyword evidence="1" id="KW-1133">Transmembrane helix</keyword>
<comment type="caution">
    <text evidence="2">The sequence shown here is derived from an EMBL/GenBank/DDBJ whole genome shotgun (WGS) entry which is preliminary data.</text>
</comment>
<evidence type="ECO:0000313" key="3">
    <source>
        <dbReference type="Proteomes" id="UP000478148"/>
    </source>
</evidence>
<evidence type="ECO:0000313" key="2">
    <source>
        <dbReference type="EMBL" id="NGM15468.1"/>
    </source>
</evidence>
<reference evidence="2 3" key="1">
    <citation type="submission" date="2020-02" db="EMBL/GenBank/DDBJ databases">
        <title>Draft Genome Sequence of Verrucosispora sp. Strain CWR15, Isolated from Gulf of Mexico Sponge.</title>
        <authorList>
            <person name="Kennedy S.J."/>
            <person name="Cella E."/>
            <person name="Azarian T."/>
            <person name="Baker B.J."/>
            <person name="Shaw L.N."/>
        </authorList>
    </citation>
    <scope>NUCLEOTIDE SEQUENCE [LARGE SCALE GENOMIC DNA]</scope>
    <source>
        <strain evidence="2 3">CWR15</strain>
    </source>
</reference>
<dbReference type="EMBL" id="SAIY01000009">
    <property type="protein sequence ID" value="NGM15468.1"/>
    <property type="molecule type" value="Genomic_DNA"/>
</dbReference>
<proteinExistence type="predicted"/>
<dbReference type="RefSeq" id="WP_164449316.1">
    <property type="nucleotide sequence ID" value="NZ_SAIY01000009.1"/>
</dbReference>
<organism evidence="2 3">
    <name type="scientific">Verrucosispora sioxanthis</name>
    <dbReference type="NCBI Taxonomy" id="2499994"/>
    <lineage>
        <taxon>Bacteria</taxon>
        <taxon>Bacillati</taxon>
        <taxon>Actinomycetota</taxon>
        <taxon>Actinomycetes</taxon>
        <taxon>Micromonosporales</taxon>
        <taxon>Micromonosporaceae</taxon>
        <taxon>Micromonospora</taxon>
    </lineage>
</organism>
<sequence>MSSGSTLPRTGFDVVTIGGTAGVGVVQLSLPLVIAAVGVLMVVAGACMIRMTFRRGRPIDG</sequence>
<keyword evidence="3" id="KW-1185">Reference proteome</keyword>
<evidence type="ECO:0000256" key="1">
    <source>
        <dbReference type="SAM" id="Phobius"/>
    </source>
</evidence>
<dbReference type="AlphaFoldDB" id="A0A6M1LAZ0"/>
<name>A0A6M1LAZ0_9ACTN</name>
<protein>
    <submittedName>
        <fullName evidence="2">Uncharacterized protein</fullName>
    </submittedName>
</protein>
<accession>A0A6M1LAZ0</accession>
<gene>
    <name evidence="2" type="ORF">ENC19_23950</name>
</gene>
<feature type="transmembrane region" description="Helical" evidence="1">
    <location>
        <begin position="28"/>
        <end position="49"/>
    </location>
</feature>
<dbReference type="Proteomes" id="UP000478148">
    <property type="component" value="Unassembled WGS sequence"/>
</dbReference>